<evidence type="ECO:0000313" key="2">
    <source>
        <dbReference type="EMBL" id="PQP94099.1"/>
    </source>
</evidence>
<dbReference type="STRING" id="2094558.A0A314XNT9"/>
<protein>
    <submittedName>
        <fullName evidence="2">Uncharacterized protein</fullName>
    </submittedName>
</protein>
<feature type="region of interest" description="Disordered" evidence="1">
    <location>
        <begin position="32"/>
        <end position="112"/>
    </location>
</feature>
<organism evidence="2 3">
    <name type="scientific">Prunus yedoensis var. nudiflora</name>
    <dbReference type="NCBI Taxonomy" id="2094558"/>
    <lineage>
        <taxon>Eukaryota</taxon>
        <taxon>Viridiplantae</taxon>
        <taxon>Streptophyta</taxon>
        <taxon>Embryophyta</taxon>
        <taxon>Tracheophyta</taxon>
        <taxon>Spermatophyta</taxon>
        <taxon>Magnoliopsida</taxon>
        <taxon>eudicotyledons</taxon>
        <taxon>Gunneridae</taxon>
        <taxon>Pentapetalae</taxon>
        <taxon>rosids</taxon>
        <taxon>fabids</taxon>
        <taxon>Rosales</taxon>
        <taxon>Rosaceae</taxon>
        <taxon>Amygdaloideae</taxon>
        <taxon>Amygdaleae</taxon>
        <taxon>Prunus</taxon>
    </lineage>
</organism>
<sequence>MDVDNENIEPGTDLGLAPGYSNQCIQRILHSDSGAGANAGPSNVTLSPPQSNTGGRSSTDKPIDEENFITPQTSSHLKSEAACKDMTMSPTSDAGVMPACGSSHEHETGTGGNVEEVKAAVEVSVPYNQEGICTPVNFQVDEIPETREKDFPTLSGNVDRGGADILLIESDQILPFVEQNEPLLGDPVGGDRHADVAIRKWKWMLF</sequence>
<evidence type="ECO:0000313" key="3">
    <source>
        <dbReference type="Proteomes" id="UP000250321"/>
    </source>
</evidence>
<evidence type="ECO:0000256" key="1">
    <source>
        <dbReference type="SAM" id="MobiDB-lite"/>
    </source>
</evidence>
<accession>A0A314XNT9</accession>
<dbReference type="EMBL" id="PJQY01002388">
    <property type="protein sequence ID" value="PQP94099.1"/>
    <property type="molecule type" value="Genomic_DNA"/>
</dbReference>
<name>A0A314XNT9_PRUYE</name>
<reference evidence="2 3" key="1">
    <citation type="submission" date="2018-02" db="EMBL/GenBank/DDBJ databases">
        <title>Draft genome of wild Prunus yedoensis var. nudiflora.</title>
        <authorList>
            <person name="Baek S."/>
            <person name="Kim J.-H."/>
            <person name="Choi K."/>
            <person name="Kim G.-B."/>
            <person name="Cho A."/>
            <person name="Jang H."/>
            <person name="Shin C.-H."/>
            <person name="Yu H.-J."/>
            <person name="Mun J.-H."/>
        </authorList>
    </citation>
    <scope>NUCLEOTIDE SEQUENCE [LARGE SCALE GENOMIC DNA]</scope>
    <source>
        <strain evidence="3">cv. Jeju island</strain>
        <tissue evidence="2">Leaf</tissue>
    </source>
</reference>
<dbReference type="AlphaFoldDB" id="A0A314XNT9"/>
<dbReference type="OrthoDB" id="166375at2759"/>
<dbReference type="Proteomes" id="UP000250321">
    <property type="component" value="Unassembled WGS sequence"/>
</dbReference>
<dbReference type="PANTHER" id="PTHR38940">
    <property type="entry name" value="PLUS3 DOMAIN-CONTAINING PROTEIN"/>
    <property type="match status" value="1"/>
</dbReference>
<keyword evidence="3" id="KW-1185">Reference proteome</keyword>
<comment type="caution">
    <text evidence="2">The sequence shown here is derived from an EMBL/GenBank/DDBJ whole genome shotgun (WGS) entry which is preliminary data.</text>
</comment>
<proteinExistence type="predicted"/>
<gene>
    <name evidence="2" type="ORF">Pyn_15443</name>
</gene>
<feature type="compositionally biased region" description="Polar residues" evidence="1">
    <location>
        <begin position="40"/>
        <end position="57"/>
    </location>
</feature>
<dbReference type="PANTHER" id="PTHR38940:SF4">
    <property type="entry name" value="OS01G0775100 PROTEIN"/>
    <property type="match status" value="1"/>
</dbReference>